<evidence type="ECO:0000313" key="3">
    <source>
        <dbReference type="Proteomes" id="UP000440041"/>
    </source>
</evidence>
<dbReference type="EMBL" id="WBSO01000020">
    <property type="protein sequence ID" value="KAB8293526.1"/>
    <property type="molecule type" value="Genomic_DNA"/>
</dbReference>
<protein>
    <submittedName>
        <fullName evidence="2">Uncharacterized protein</fullName>
    </submittedName>
</protein>
<sequence>MPSYHWGPCPWRRIRVRGTTNLSCAGCTNPQDTSTGTGSTGDYDAIDRIRTIPHCRCGRLRAHRLFTDKMAYRNQSPVFSREFIADTQIRHRSPSTASQGDVQESRISNVPVGSSVARPPKSGKLPHHARENRHESQQSTISRLCPKGWCMRPCSLRGVERGHRLVSPLMDK</sequence>
<dbReference type="AlphaFoldDB" id="A0A6A2V659"/>
<gene>
    <name evidence="2" type="ORF">DSM100238_1751</name>
</gene>
<reference evidence="2 3" key="1">
    <citation type="submission" date="2019-09" db="EMBL/GenBank/DDBJ databases">
        <title>Characterization of the phylogenetic diversity of two novel species belonging to the genus Bifidobacterium: Bifidobacterium cebidarum sp. nov. and Bifidobacterium leontopitheci sp. nov.</title>
        <authorList>
            <person name="Lugli G.A."/>
            <person name="Duranti S."/>
            <person name="Milani C."/>
            <person name="Turroni F."/>
            <person name="Ventura M."/>
        </authorList>
    </citation>
    <scope>NUCLEOTIDE SEQUENCE [LARGE SCALE GENOMIC DNA]</scope>
    <source>
        <strain evidence="2 3">DSM 100238</strain>
    </source>
</reference>
<feature type="compositionally biased region" description="Polar residues" evidence="1">
    <location>
        <begin position="94"/>
        <end position="112"/>
    </location>
</feature>
<evidence type="ECO:0000313" key="2">
    <source>
        <dbReference type="EMBL" id="KAB8293526.1"/>
    </source>
</evidence>
<dbReference type="Proteomes" id="UP000440041">
    <property type="component" value="Unassembled WGS sequence"/>
</dbReference>
<keyword evidence="3" id="KW-1185">Reference proteome</keyword>
<organism evidence="2 3">
    <name type="scientific">Bifidobacterium apri</name>
    <dbReference type="NCBI Taxonomy" id="1769423"/>
    <lineage>
        <taxon>Bacteria</taxon>
        <taxon>Bacillati</taxon>
        <taxon>Actinomycetota</taxon>
        <taxon>Actinomycetes</taxon>
        <taxon>Bifidobacteriales</taxon>
        <taxon>Bifidobacteriaceae</taxon>
        <taxon>Bifidobacterium</taxon>
    </lineage>
</organism>
<accession>A0A6A2V659</accession>
<comment type="caution">
    <text evidence="2">The sequence shown here is derived from an EMBL/GenBank/DDBJ whole genome shotgun (WGS) entry which is preliminary data.</text>
</comment>
<evidence type="ECO:0000256" key="1">
    <source>
        <dbReference type="SAM" id="MobiDB-lite"/>
    </source>
</evidence>
<proteinExistence type="predicted"/>
<name>A0A6A2V659_9BIFI</name>
<feature type="region of interest" description="Disordered" evidence="1">
    <location>
        <begin position="91"/>
        <end position="138"/>
    </location>
</feature>